<keyword evidence="6" id="KW-0812">Transmembrane</keyword>
<keyword evidence="3 6" id="KW-0472">Membrane</keyword>
<reference evidence="10" key="1">
    <citation type="submission" date="2025-08" db="UniProtKB">
        <authorList>
            <consortium name="RefSeq"/>
        </authorList>
    </citation>
    <scope>IDENTIFICATION</scope>
    <source>
        <tissue evidence="10">White muscle</tissue>
    </source>
</reference>
<feature type="compositionally biased region" description="Basic and acidic residues" evidence="5">
    <location>
        <begin position="788"/>
        <end position="803"/>
    </location>
</feature>
<comment type="subcellular location">
    <subcellularLocation>
        <location evidence="1">Membrane</location>
    </subcellularLocation>
</comment>
<feature type="compositionally biased region" description="Polar residues" evidence="5">
    <location>
        <begin position="275"/>
        <end position="285"/>
    </location>
</feature>
<evidence type="ECO:0000256" key="1">
    <source>
        <dbReference type="ARBA" id="ARBA00004370"/>
    </source>
</evidence>
<dbReference type="InterPro" id="IPR013783">
    <property type="entry name" value="Ig-like_fold"/>
</dbReference>
<name>A0A8U1BSU4_SALNM</name>
<dbReference type="GeneID" id="120058435"/>
<dbReference type="RefSeq" id="XP_038863016.1">
    <property type="nucleotide sequence ID" value="XM_039007088.1"/>
</dbReference>
<dbReference type="InterPro" id="IPR036179">
    <property type="entry name" value="Ig-like_dom_sf"/>
</dbReference>
<feature type="region of interest" description="Disordered" evidence="5">
    <location>
        <begin position="262"/>
        <end position="857"/>
    </location>
</feature>
<evidence type="ECO:0000256" key="6">
    <source>
        <dbReference type="SAM" id="Phobius"/>
    </source>
</evidence>
<feature type="compositionally biased region" description="Polar residues" evidence="5">
    <location>
        <begin position="488"/>
        <end position="512"/>
    </location>
</feature>
<dbReference type="InterPro" id="IPR007110">
    <property type="entry name" value="Ig-like_dom"/>
</dbReference>
<evidence type="ECO:0000256" key="4">
    <source>
        <dbReference type="ARBA" id="ARBA00023180"/>
    </source>
</evidence>
<keyword evidence="2 7" id="KW-0732">Signal</keyword>
<feature type="transmembrane region" description="Helical" evidence="6">
    <location>
        <begin position="213"/>
        <end position="237"/>
    </location>
</feature>
<evidence type="ECO:0000313" key="10">
    <source>
        <dbReference type="RefSeq" id="XP_038863016.1"/>
    </source>
</evidence>
<gene>
    <name evidence="10" type="primary">LOC120058435</name>
</gene>
<accession>A0A8U1BSU4</accession>
<keyword evidence="4" id="KW-0325">Glycoprotein</keyword>
<organism evidence="9 10">
    <name type="scientific">Salvelinus namaycush</name>
    <name type="common">Lake trout</name>
    <name type="synonym">Salmo namaycush</name>
    <dbReference type="NCBI Taxonomy" id="8040"/>
    <lineage>
        <taxon>Eukaryota</taxon>
        <taxon>Metazoa</taxon>
        <taxon>Chordata</taxon>
        <taxon>Craniata</taxon>
        <taxon>Vertebrata</taxon>
        <taxon>Euteleostomi</taxon>
        <taxon>Actinopterygii</taxon>
        <taxon>Neopterygii</taxon>
        <taxon>Teleostei</taxon>
        <taxon>Protacanthopterygii</taxon>
        <taxon>Salmoniformes</taxon>
        <taxon>Salmonidae</taxon>
        <taxon>Salmoninae</taxon>
        <taxon>Salvelinus</taxon>
    </lineage>
</organism>
<feature type="compositionally biased region" description="Basic and acidic residues" evidence="5">
    <location>
        <begin position="596"/>
        <end position="612"/>
    </location>
</feature>
<feature type="compositionally biased region" description="Polar residues" evidence="5">
    <location>
        <begin position="530"/>
        <end position="548"/>
    </location>
</feature>
<dbReference type="AlphaFoldDB" id="A0A8U1BSU4"/>
<dbReference type="InterPro" id="IPR003599">
    <property type="entry name" value="Ig_sub"/>
</dbReference>
<feature type="compositionally biased region" description="Basic and acidic residues" evidence="5">
    <location>
        <begin position="729"/>
        <end position="738"/>
    </location>
</feature>
<dbReference type="Gene3D" id="2.60.40.10">
    <property type="entry name" value="Immunoglobulins"/>
    <property type="match status" value="2"/>
</dbReference>
<keyword evidence="9" id="KW-1185">Reference proteome</keyword>
<dbReference type="SUPFAM" id="SSF48726">
    <property type="entry name" value="Immunoglobulin"/>
    <property type="match status" value="1"/>
</dbReference>
<dbReference type="InterPro" id="IPR015631">
    <property type="entry name" value="CD2/SLAM_rcpt"/>
</dbReference>
<evidence type="ECO:0000256" key="7">
    <source>
        <dbReference type="SAM" id="SignalP"/>
    </source>
</evidence>
<dbReference type="SMART" id="SM00409">
    <property type="entry name" value="IG"/>
    <property type="match status" value="2"/>
</dbReference>
<feature type="chain" id="PRO_5036455985" evidence="7">
    <location>
        <begin position="24"/>
        <end position="857"/>
    </location>
</feature>
<feature type="domain" description="Ig-like" evidence="8">
    <location>
        <begin position="122"/>
        <end position="200"/>
    </location>
</feature>
<feature type="compositionally biased region" description="Basic and acidic residues" evidence="5">
    <location>
        <begin position="745"/>
        <end position="774"/>
    </location>
</feature>
<evidence type="ECO:0000256" key="3">
    <source>
        <dbReference type="ARBA" id="ARBA00023136"/>
    </source>
</evidence>
<sequence>MAVSFFGKVIIPFLAYFLVEVTGEQQYGGLGGEITLTPKVSGQPQDILWKHNGNKVVEFDGSQNVEYGRYKGRTILDWGSGALTVKGLTDADSGPYELEAVVKGKLQYSQHEVDVIDNVAQPSVTCVVDNTTPENMDRTLLCSADLQPLTQFIWRIPEGSESPGPELFIPGGENQDSENQESVYTCVVKNPVSERTAEFTLKDCYTEEGSSSVLAVVLSILLLLVLVAVLAFLLWYWKKGKKPAEAALRTSEEEAGLMEVTVQGNKDSEDDHSENTGNRTSTPKVTDTEPVQDKPNPAQPKLVTPDPTQAQQGLVTPDPTQAQQDPVTPDHTPAQQDPVTPDHTPAQQDLVTPDHTPAQQDLVTPDHTPAQQDLVTPDHTPAQQDLVTPDHTQESEDKKRMWKKTGKCKEEVIKRQREEKDKRRKENRDEKVDHNRCMGANTEDEGGNEGEMKEEGIEQKEPDTEKEGDDTNQTSTQSGEEMDETPITDPNEQHITQTTLQGQPRDSTGSIENQEEMEHETSTPDPIEQHITQTTLQGQSRDSTGSIENQEEMEHETSTPDPIEQHITQTTLQGNKDPEDDHSENTGNRTSTPKGMVKEGIEFSKQDADANRKQHTAPAGRCFSPTKRGGHSLLYRQNDSLSDKQTVTDTEPVQDKPNPAQPKLVTPDPTQAQQGLVTPDPTQAQQDLVTPDPTQAQQDLVTPDHTQAQQDLVTPDHTPAQQDLVTPDHTQESEDKIRMWKKTGKCKEEVIKRQREEKDKRRKENRDEKVDHNRCMGANTEDEGGNEGEMKEEGIEQKEPDTEKEGDDTNQTSTQSDEELDETPITDPNEQHITQTTLQGQSRDSTGSIENQEEMEH</sequence>
<feature type="compositionally biased region" description="Basic and acidic residues" evidence="5">
    <location>
        <begin position="450"/>
        <end position="465"/>
    </location>
</feature>
<dbReference type="KEGG" id="snh:120058435"/>
<dbReference type="PROSITE" id="PS50835">
    <property type="entry name" value="IG_LIKE"/>
    <property type="match status" value="1"/>
</dbReference>
<feature type="compositionally biased region" description="Polar residues" evidence="5">
    <location>
        <begin position="306"/>
        <end position="326"/>
    </location>
</feature>
<dbReference type="PANTHER" id="PTHR12080">
    <property type="entry name" value="SIGNALING LYMPHOCYTIC ACTIVATION MOLECULE"/>
    <property type="match status" value="1"/>
</dbReference>
<dbReference type="PANTHER" id="PTHR12080:SF134">
    <property type="entry name" value="CD48 ANTIGEN"/>
    <property type="match status" value="1"/>
</dbReference>
<dbReference type="Proteomes" id="UP000808372">
    <property type="component" value="Chromosome 13"/>
</dbReference>
<keyword evidence="6" id="KW-1133">Transmembrane helix</keyword>
<feature type="compositionally biased region" description="Polar residues" evidence="5">
    <location>
        <begin position="668"/>
        <end position="712"/>
    </location>
</feature>
<evidence type="ECO:0000259" key="8">
    <source>
        <dbReference type="PROSITE" id="PS50835"/>
    </source>
</evidence>
<protein>
    <submittedName>
        <fullName evidence="10">Spore wall protein 2-like isoform X1</fullName>
    </submittedName>
</protein>
<evidence type="ECO:0000256" key="2">
    <source>
        <dbReference type="ARBA" id="ARBA00022729"/>
    </source>
</evidence>
<feature type="compositionally biased region" description="Basic and acidic residues" evidence="5">
    <location>
        <begin position="407"/>
        <end position="436"/>
    </location>
</feature>
<evidence type="ECO:0000256" key="5">
    <source>
        <dbReference type="SAM" id="MobiDB-lite"/>
    </source>
</evidence>
<feature type="compositionally biased region" description="Polar residues" evidence="5">
    <location>
        <begin position="635"/>
        <end position="651"/>
    </location>
</feature>
<proteinExistence type="predicted"/>
<feature type="signal peptide" evidence="7">
    <location>
        <begin position="1"/>
        <end position="23"/>
    </location>
</feature>
<evidence type="ECO:0000313" key="9">
    <source>
        <dbReference type="Proteomes" id="UP000808372"/>
    </source>
</evidence>
<feature type="compositionally biased region" description="Polar residues" evidence="5">
    <location>
        <begin position="826"/>
        <end position="850"/>
    </location>
</feature>
<dbReference type="GO" id="GO:0016020">
    <property type="term" value="C:membrane"/>
    <property type="evidence" value="ECO:0007669"/>
    <property type="project" value="UniProtKB-SubCell"/>
</dbReference>